<dbReference type="eggNOG" id="ENOG502Z7MB">
    <property type="taxonomic scope" value="Bacteria"/>
</dbReference>
<proteinExistence type="predicted"/>
<dbReference type="HOGENOM" id="CLU_092798_0_0_0"/>
<dbReference type="InParanoid" id="Q01PX8"/>
<name>Q01PX8_SOLUE</name>
<dbReference type="PROSITE" id="PS51318">
    <property type="entry name" value="TAT"/>
    <property type="match status" value="1"/>
</dbReference>
<dbReference type="AlphaFoldDB" id="Q01PX8"/>
<gene>
    <name evidence="1" type="ordered locus">Acid_7383</name>
</gene>
<dbReference type="EMBL" id="CP000473">
    <property type="protein sequence ID" value="ABJ88292.1"/>
    <property type="molecule type" value="Genomic_DNA"/>
</dbReference>
<dbReference type="InterPro" id="IPR006311">
    <property type="entry name" value="TAT_signal"/>
</dbReference>
<dbReference type="STRING" id="234267.Acid_7383"/>
<sequence precursor="true">MDVTRRNLIQILGLAPAAAAAQQTEHTHTAPVAPAPVKYQRKVFDDHQWRTVQVLCDLIIPADEHSGSATAAGVPEFIDDWLDFRNREDLNENLSAEILGGLTWLDMESTRLFDKDFATAAAAQQKQLLDRIAWPERASAADHHWVAFFNRFRDLTVSGFFSSKMGVADLPYLGNKAVAEWKGTDPKVWAVIEERMKNGYKGLGGEVKPWSE</sequence>
<accession>Q01PX8</accession>
<dbReference type="InterPro" id="IPR027056">
    <property type="entry name" value="Gluconate_2DH_su3"/>
</dbReference>
<dbReference type="Pfam" id="PF13618">
    <property type="entry name" value="Gluconate_2-dh3"/>
    <property type="match status" value="1"/>
</dbReference>
<dbReference type="KEGG" id="sus:Acid_7383"/>
<evidence type="ECO:0000313" key="1">
    <source>
        <dbReference type="EMBL" id="ABJ88292.1"/>
    </source>
</evidence>
<dbReference type="OrthoDB" id="129242at2"/>
<organism evidence="1">
    <name type="scientific">Solibacter usitatus (strain Ellin6076)</name>
    <dbReference type="NCBI Taxonomy" id="234267"/>
    <lineage>
        <taxon>Bacteria</taxon>
        <taxon>Pseudomonadati</taxon>
        <taxon>Acidobacteriota</taxon>
        <taxon>Terriglobia</taxon>
        <taxon>Bryobacterales</taxon>
        <taxon>Solibacteraceae</taxon>
        <taxon>Candidatus Solibacter</taxon>
    </lineage>
</organism>
<protein>
    <submittedName>
        <fullName evidence="1">Tat (Twin-arginine translocation) pathway signal sequence domain protein</fullName>
    </submittedName>
</protein>
<reference evidence="1" key="1">
    <citation type="submission" date="2006-10" db="EMBL/GenBank/DDBJ databases">
        <title>Complete sequence of Solibacter usitatus Ellin6076.</title>
        <authorList>
            <consortium name="US DOE Joint Genome Institute"/>
            <person name="Copeland A."/>
            <person name="Lucas S."/>
            <person name="Lapidus A."/>
            <person name="Barry K."/>
            <person name="Detter J.C."/>
            <person name="Glavina del Rio T."/>
            <person name="Hammon N."/>
            <person name="Israni S."/>
            <person name="Dalin E."/>
            <person name="Tice H."/>
            <person name="Pitluck S."/>
            <person name="Thompson L.S."/>
            <person name="Brettin T."/>
            <person name="Bruce D."/>
            <person name="Han C."/>
            <person name="Tapia R."/>
            <person name="Gilna P."/>
            <person name="Schmutz J."/>
            <person name="Larimer F."/>
            <person name="Land M."/>
            <person name="Hauser L."/>
            <person name="Kyrpides N."/>
            <person name="Mikhailova N."/>
            <person name="Janssen P.H."/>
            <person name="Kuske C.R."/>
            <person name="Richardson P."/>
        </authorList>
    </citation>
    <scope>NUCLEOTIDE SEQUENCE</scope>
    <source>
        <strain evidence="1">Ellin6076</strain>
    </source>
</reference>